<keyword evidence="1" id="KW-1133">Transmembrane helix</keyword>
<evidence type="ECO:0000313" key="3">
    <source>
        <dbReference type="Proteomes" id="UP000238034"/>
    </source>
</evidence>
<dbReference type="RefSeq" id="WP_106291157.1">
    <property type="nucleotide sequence ID" value="NZ_PVTH01000001.1"/>
</dbReference>
<accession>A0A2T0UCG3</accession>
<dbReference type="OrthoDB" id="1121797at2"/>
<keyword evidence="1" id="KW-0472">Membrane</keyword>
<dbReference type="Proteomes" id="UP000238034">
    <property type="component" value="Unassembled WGS sequence"/>
</dbReference>
<reference evidence="2 3" key="1">
    <citation type="submission" date="2018-03" db="EMBL/GenBank/DDBJ databases">
        <title>Genomic Encyclopedia of Type Strains, Phase III (KMG-III): the genomes of soil and plant-associated and newly described type strains.</title>
        <authorList>
            <person name="Whitman W."/>
        </authorList>
    </citation>
    <scope>NUCLEOTIDE SEQUENCE [LARGE SCALE GENOMIC DNA]</scope>
    <source>
        <strain evidence="2 3">CGMCC 1.9313</strain>
    </source>
</reference>
<keyword evidence="3" id="KW-1185">Reference proteome</keyword>
<feature type="transmembrane region" description="Helical" evidence="1">
    <location>
        <begin position="61"/>
        <end position="84"/>
    </location>
</feature>
<name>A0A2T0UCG3_9SPHI</name>
<feature type="transmembrane region" description="Helical" evidence="1">
    <location>
        <begin position="32"/>
        <end position="55"/>
    </location>
</feature>
<keyword evidence="1" id="KW-0812">Transmembrane</keyword>
<proteinExistence type="predicted"/>
<dbReference type="AlphaFoldDB" id="A0A2T0UCG3"/>
<feature type="transmembrane region" description="Helical" evidence="1">
    <location>
        <begin position="114"/>
        <end position="138"/>
    </location>
</feature>
<comment type="caution">
    <text evidence="2">The sequence shown here is derived from an EMBL/GenBank/DDBJ whole genome shotgun (WGS) entry which is preliminary data.</text>
</comment>
<evidence type="ECO:0000313" key="2">
    <source>
        <dbReference type="EMBL" id="PRY55613.1"/>
    </source>
</evidence>
<sequence length="153" mass="17346">MENLSPNESPGSINFNDSCFRQLDVTRKWTRFLSVVGFVFLVFMAVFFLVALTQFFGGGNWFQVLTIVPLVLMGAVYFFPIYFLSKFSYHSKLALNTFSGESLATALRYLKLHYVYMGVLLIIVIFGYLVAFVGMMTMSGLDVSDVLKTPSMY</sequence>
<organism evidence="2 3">
    <name type="scientific">Arcticibacter pallidicorallinus</name>
    <dbReference type="NCBI Taxonomy" id="1259464"/>
    <lineage>
        <taxon>Bacteria</taxon>
        <taxon>Pseudomonadati</taxon>
        <taxon>Bacteroidota</taxon>
        <taxon>Sphingobacteriia</taxon>
        <taxon>Sphingobacteriales</taxon>
        <taxon>Sphingobacteriaceae</taxon>
        <taxon>Arcticibacter</taxon>
    </lineage>
</organism>
<evidence type="ECO:0000256" key="1">
    <source>
        <dbReference type="SAM" id="Phobius"/>
    </source>
</evidence>
<protein>
    <submittedName>
        <fullName evidence="2">Uncharacterized protein</fullName>
    </submittedName>
</protein>
<gene>
    <name evidence="2" type="ORF">B0I27_101587</name>
</gene>
<dbReference type="EMBL" id="PVTH01000001">
    <property type="protein sequence ID" value="PRY55613.1"/>
    <property type="molecule type" value="Genomic_DNA"/>
</dbReference>